<accession>A0A8H7EXD7</accession>
<dbReference type="Proteomes" id="UP000629468">
    <property type="component" value="Unassembled WGS sequence"/>
</dbReference>
<dbReference type="SUPFAM" id="SSF48452">
    <property type="entry name" value="TPR-like"/>
    <property type="match status" value="1"/>
</dbReference>
<name>A0A8H7EXD7_AGABI</name>
<organism evidence="3 4">
    <name type="scientific">Agaricus bisporus var. burnettii</name>
    <dbReference type="NCBI Taxonomy" id="192524"/>
    <lineage>
        <taxon>Eukaryota</taxon>
        <taxon>Fungi</taxon>
        <taxon>Dikarya</taxon>
        <taxon>Basidiomycota</taxon>
        <taxon>Agaricomycotina</taxon>
        <taxon>Agaricomycetes</taxon>
        <taxon>Agaricomycetidae</taxon>
        <taxon>Agaricales</taxon>
        <taxon>Agaricineae</taxon>
        <taxon>Agaricaceae</taxon>
        <taxon>Agaricus</taxon>
    </lineage>
</organism>
<feature type="compositionally biased region" description="Low complexity" evidence="1">
    <location>
        <begin position="39"/>
        <end position="52"/>
    </location>
</feature>
<dbReference type="GO" id="GO:0072318">
    <property type="term" value="P:clathrin coat disassembly"/>
    <property type="evidence" value="ECO:0007669"/>
    <property type="project" value="TreeGrafter"/>
</dbReference>
<feature type="compositionally biased region" description="Low complexity" evidence="1">
    <location>
        <begin position="266"/>
        <end position="281"/>
    </location>
</feature>
<feature type="compositionally biased region" description="Polar residues" evidence="1">
    <location>
        <begin position="205"/>
        <end position="225"/>
    </location>
</feature>
<feature type="region of interest" description="Disordered" evidence="1">
    <location>
        <begin position="322"/>
        <end position="393"/>
    </location>
</feature>
<reference evidence="3 4" key="1">
    <citation type="journal article" name="Sci. Rep.">
        <title>Telomere-to-telomere assembled and centromere annotated genomes of the two main subspecies of the button mushroom Agaricus bisporus reveal especially polymorphic chromosome ends.</title>
        <authorList>
            <person name="Sonnenberg A.S.M."/>
            <person name="Sedaghat-Telgerd N."/>
            <person name="Lavrijssen B."/>
            <person name="Ohm R.A."/>
            <person name="Hendrickx P.M."/>
            <person name="Scholtmeijer K."/>
            <person name="Baars J.J.P."/>
            <person name="van Peer A."/>
        </authorList>
    </citation>
    <scope>NUCLEOTIDE SEQUENCE [LARGE SCALE GENOMIC DNA]</scope>
    <source>
        <strain evidence="3 4">H119_p4</strain>
    </source>
</reference>
<dbReference type="Pfam" id="PF22562">
    <property type="entry name" value="UBA_7"/>
    <property type="match status" value="1"/>
</dbReference>
<feature type="compositionally biased region" description="Basic and acidic residues" evidence="1">
    <location>
        <begin position="418"/>
        <end position="434"/>
    </location>
</feature>
<dbReference type="EMBL" id="JABXXO010000013">
    <property type="protein sequence ID" value="KAF7761470.1"/>
    <property type="molecule type" value="Genomic_DNA"/>
</dbReference>
<sequence length="934" mass="100841">MSDSFAELWNTSAPQKPQQPLSTLAAQQRRQQGPDLFALLASSSSSSSSPAPAQRPPQPSQPPQPKKLQQPPKPRQQQDAFSDLFSGSSQSSSNQNLTIAQRAALADQQRQKSRQVHVEKESSTWAGLDSLGTGFRGLTPTPVALSSSKPATGFGDNGKASPASSQDKTKPQSTDDDWGLGDFTAPQADPSPRGSSLWDLDEFSSHTTALTNTSRSESRVDSPSNDFDFGNHEDGLLNENHGDEDFMSVFNNPPQPKQPTLPPRPSNRSSTSPPSSLPRSNARSNGSPPPHILGQIVEMGFPIPQAKAALAANNNDVQAALNQLLASEGGRASNGRGTPNSPTRGSPAPATSTSTSSQQQPVLPRRRDREIFREREQQVDTSSPGSTNAAGVQAQAEQLLAQATVISRGMFSKASSFLKEKSAQVQKAVEEHRSSSAGSGSAGGVSGRPRWAQDLGEDGREEPRPRAMSGFRDGDEPRRGGFKDSEVEPEIRIPRRVDRQRTRERVKEPAAAPFQEPEFDLFAPSETTASQTQLLNSTTPSLPTRPRQRQQRQRSPPSQPSPPKFQRNTTSISHTIASFKSEANSAFKLGQFANAENLYTRAIDSLGKSSTNSNSVYYVLLLNNRANARMKIGDVNGAVKDCEAVVGILTMNQFKLSDEFDALGAGGGTSKSSTADEVQIDWEPTYEIAFGKLQIPISDGSSELVDLGEGLIKAIKRRADAYEGMEKWGKAKKDWEWLRSTSWVRDGVRGEAGRGIERCNRMVGGGGSGAKGSSTMNGLASLPSSSSRKSPPSTKPKPIPKRIPSGNTKPSEALQHLRSTTAQAEAEDQAKHELKDTIDSRLSAWKSGKETNIRALLASLEMVLWDEMLNSGGSSVKVGMHEVVTPAQVKIKYMKAVARVHPDKLNVNNSTLEQRMIAQGVFGALNEAWNAFKQ</sequence>
<feature type="region of interest" description="Disordered" evidence="1">
    <location>
        <begin position="418"/>
        <end position="568"/>
    </location>
</feature>
<evidence type="ECO:0000313" key="4">
    <source>
        <dbReference type="Proteomes" id="UP000629468"/>
    </source>
</evidence>
<feature type="compositionally biased region" description="Basic and acidic residues" evidence="1">
    <location>
        <begin position="472"/>
        <end position="508"/>
    </location>
</feature>
<feature type="compositionally biased region" description="Low complexity" evidence="1">
    <location>
        <begin position="783"/>
        <end position="792"/>
    </location>
</feature>
<feature type="compositionally biased region" description="Polar residues" evidence="1">
    <location>
        <begin position="335"/>
        <end position="344"/>
    </location>
</feature>
<dbReference type="InterPro" id="IPR036869">
    <property type="entry name" value="J_dom_sf"/>
</dbReference>
<dbReference type="InterPro" id="IPR011990">
    <property type="entry name" value="TPR-like_helical_dom_sf"/>
</dbReference>
<dbReference type="SUPFAM" id="SSF46934">
    <property type="entry name" value="UBA-like"/>
    <property type="match status" value="1"/>
</dbReference>
<dbReference type="PROSITE" id="PS50030">
    <property type="entry name" value="UBA"/>
    <property type="match status" value="1"/>
</dbReference>
<evidence type="ECO:0000256" key="1">
    <source>
        <dbReference type="SAM" id="MobiDB-lite"/>
    </source>
</evidence>
<dbReference type="InterPro" id="IPR019734">
    <property type="entry name" value="TPR_rpt"/>
</dbReference>
<comment type="caution">
    <text evidence="3">The sequence shown here is derived from an EMBL/GenBank/DDBJ whole genome shotgun (WGS) entry which is preliminary data.</text>
</comment>
<dbReference type="Gene3D" id="1.10.287.110">
    <property type="entry name" value="DnaJ domain"/>
    <property type="match status" value="1"/>
</dbReference>
<dbReference type="SUPFAM" id="SSF46565">
    <property type="entry name" value="Chaperone J-domain"/>
    <property type="match status" value="1"/>
</dbReference>
<dbReference type="InterPro" id="IPR009060">
    <property type="entry name" value="UBA-like_sf"/>
</dbReference>
<dbReference type="PANTHER" id="PTHR23172">
    <property type="entry name" value="AUXILIN/CYCLIN G-ASSOCIATED KINASE-RELATED"/>
    <property type="match status" value="1"/>
</dbReference>
<dbReference type="GO" id="GO:0030276">
    <property type="term" value="F:clathrin binding"/>
    <property type="evidence" value="ECO:0007669"/>
    <property type="project" value="TreeGrafter"/>
</dbReference>
<feature type="compositionally biased region" description="Low complexity" evidence="1">
    <location>
        <begin position="530"/>
        <end position="545"/>
    </location>
</feature>
<dbReference type="SMART" id="SM00028">
    <property type="entry name" value="TPR"/>
    <property type="match status" value="2"/>
</dbReference>
<feature type="region of interest" description="Disordered" evidence="1">
    <location>
        <begin position="759"/>
        <end position="811"/>
    </location>
</feature>
<gene>
    <name evidence="3" type="ORF">Agabi119p4_9462</name>
</gene>
<protein>
    <recommendedName>
        <fullName evidence="2">UBA domain-containing protein</fullName>
    </recommendedName>
</protein>
<dbReference type="AlphaFoldDB" id="A0A8H7EXD7"/>
<dbReference type="Gene3D" id="1.10.8.10">
    <property type="entry name" value="DNA helicase RuvA subunit, C-terminal domain"/>
    <property type="match status" value="1"/>
</dbReference>
<evidence type="ECO:0000313" key="3">
    <source>
        <dbReference type="EMBL" id="KAF7761470.1"/>
    </source>
</evidence>
<dbReference type="FunFam" id="1.10.287.110:FF:000002">
    <property type="entry name" value="putative tyrosine-protein phosphatase auxilin isoform X2"/>
    <property type="match status" value="1"/>
</dbReference>
<feature type="compositionally biased region" description="Pro residues" evidence="1">
    <location>
        <begin position="253"/>
        <end position="265"/>
    </location>
</feature>
<dbReference type="PANTHER" id="PTHR23172:SF19">
    <property type="entry name" value="J DOMAIN-CONTAINING PROTEIN"/>
    <property type="match status" value="1"/>
</dbReference>
<dbReference type="GO" id="GO:0031982">
    <property type="term" value="C:vesicle"/>
    <property type="evidence" value="ECO:0007669"/>
    <property type="project" value="TreeGrafter"/>
</dbReference>
<dbReference type="Gene3D" id="1.25.40.10">
    <property type="entry name" value="Tetratricopeptide repeat domain"/>
    <property type="match status" value="1"/>
</dbReference>
<feature type="compositionally biased region" description="Basic and acidic residues" evidence="1">
    <location>
        <begin position="365"/>
        <end position="378"/>
    </location>
</feature>
<feature type="region of interest" description="Disordered" evidence="1">
    <location>
        <begin position="1"/>
        <end position="296"/>
    </location>
</feature>
<feature type="domain" description="UBA" evidence="2">
    <location>
        <begin position="287"/>
        <end position="327"/>
    </location>
</feature>
<feature type="compositionally biased region" description="Pro residues" evidence="1">
    <location>
        <begin position="53"/>
        <end position="65"/>
    </location>
</feature>
<dbReference type="SMART" id="SM00165">
    <property type="entry name" value="UBA"/>
    <property type="match status" value="1"/>
</dbReference>
<proteinExistence type="predicted"/>
<feature type="compositionally biased region" description="Polar residues" evidence="1">
    <location>
        <begin position="1"/>
        <end position="31"/>
    </location>
</feature>
<feature type="compositionally biased region" description="Low complexity" evidence="1">
    <location>
        <begin position="66"/>
        <end position="108"/>
    </location>
</feature>
<evidence type="ECO:0000259" key="2">
    <source>
        <dbReference type="PROSITE" id="PS50030"/>
    </source>
</evidence>
<feature type="compositionally biased region" description="Polar residues" evidence="1">
    <location>
        <begin position="379"/>
        <end position="388"/>
    </location>
</feature>
<dbReference type="GO" id="GO:0005737">
    <property type="term" value="C:cytoplasm"/>
    <property type="evidence" value="ECO:0007669"/>
    <property type="project" value="TreeGrafter"/>
</dbReference>
<feature type="compositionally biased region" description="Low complexity" evidence="1">
    <location>
        <begin position="346"/>
        <end position="361"/>
    </location>
</feature>
<dbReference type="GO" id="GO:0072583">
    <property type="term" value="P:clathrin-dependent endocytosis"/>
    <property type="evidence" value="ECO:0007669"/>
    <property type="project" value="TreeGrafter"/>
</dbReference>
<dbReference type="InterPro" id="IPR015940">
    <property type="entry name" value="UBA"/>
</dbReference>
<feature type="compositionally biased region" description="Basic and acidic residues" evidence="1">
    <location>
        <begin position="229"/>
        <end position="244"/>
    </location>
</feature>